<sequence length="299" mass="31504">MERLLQYVFDGLSFGAIYALLALGLVVVFRGTGHLNFAQGEMAMFCTFIIWQINEWGVPLVFAVLIGMVFGFLLGAGIEATVIRSVAKKSPGGVFVVSIALFLGLNSLASMIWDRSEGYTMKSLFPNKPLDFVRILGAEWRYKYIGVLIVALMLMGLLFLLFLKTKFGLAMRSVASNPESARLVGVPSGLVLAASWGIAASMGALSGALVGGINGQITPSLMFSVFIYASAAATLGGLDSPGGAVIAGLLIGVGEQLAAGFAPGWIGQDLKLSVALISIFVVLLVKPSGLFGSLKVERV</sequence>
<comment type="subcellular location">
    <subcellularLocation>
        <location evidence="1">Cell membrane</location>
        <topology evidence="1">Multi-pass membrane protein</topology>
    </subcellularLocation>
</comment>
<evidence type="ECO:0000313" key="10">
    <source>
        <dbReference type="EMBL" id="KGA17065.1"/>
    </source>
</evidence>
<dbReference type="AlphaFoldDB" id="A0A094PZ10"/>
<reference evidence="10" key="1">
    <citation type="submission" date="2014-06" db="EMBL/GenBank/DDBJ databases">
        <title>Key roles for freshwater Actinobacteria revealed by deep metagenomic sequencing.</title>
        <authorList>
            <person name="Ghai R."/>
            <person name="Mizuno C.M."/>
            <person name="Picazo A."/>
            <person name="Camacho A."/>
            <person name="Rodriguez-Valera F."/>
        </authorList>
    </citation>
    <scope>NUCLEOTIDE SEQUENCE</scope>
</reference>
<evidence type="ECO:0000256" key="8">
    <source>
        <dbReference type="ARBA" id="ARBA00037998"/>
    </source>
</evidence>
<gene>
    <name evidence="10" type="ORF">GM51_11205</name>
</gene>
<keyword evidence="4 9" id="KW-0812">Transmembrane</keyword>
<dbReference type="GO" id="GO:0022857">
    <property type="term" value="F:transmembrane transporter activity"/>
    <property type="evidence" value="ECO:0007669"/>
    <property type="project" value="InterPro"/>
</dbReference>
<keyword evidence="5" id="KW-0029">Amino-acid transport</keyword>
<proteinExistence type="inferred from homology"/>
<feature type="transmembrane region" description="Helical" evidence="9">
    <location>
        <begin position="245"/>
        <end position="266"/>
    </location>
</feature>
<organism evidence="10">
    <name type="scientific">freshwater metagenome</name>
    <dbReference type="NCBI Taxonomy" id="449393"/>
    <lineage>
        <taxon>unclassified sequences</taxon>
        <taxon>metagenomes</taxon>
        <taxon>ecological metagenomes</taxon>
    </lineage>
</organism>
<feature type="transmembrane region" description="Helical" evidence="9">
    <location>
        <begin position="183"/>
        <end position="205"/>
    </location>
</feature>
<dbReference type="PANTHER" id="PTHR11795:SF451">
    <property type="entry name" value="ABC TRANSPORTER PERMEASE PROTEIN"/>
    <property type="match status" value="1"/>
</dbReference>
<comment type="similarity">
    <text evidence="8">Belongs to the binding-protein-dependent transport system permease family. LivHM subfamily.</text>
</comment>
<feature type="transmembrane region" description="Helical" evidence="9">
    <location>
        <begin position="60"/>
        <end position="82"/>
    </location>
</feature>
<feature type="transmembrane region" description="Helical" evidence="9">
    <location>
        <begin position="144"/>
        <end position="163"/>
    </location>
</feature>
<dbReference type="PANTHER" id="PTHR11795">
    <property type="entry name" value="BRANCHED-CHAIN AMINO ACID TRANSPORT SYSTEM PERMEASE PROTEIN LIVH"/>
    <property type="match status" value="1"/>
</dbReference>
<comment type="caution">
    <text evidence="10">The sequence shown here is derived from an EMBL/GenBank/DDBJ whole genome shotgun (WGS) entry which is preliminary data.</text>
</comment>
<dbReference type="GO" id="GO:0006865">
    <property type="term" value="P:amino acid transport"/>
    <property type="evidence" value="ECO:0007669"/>
    <property type="project" value="UniProtKB-KW"/>
</dbReference>
<keyword evidence="6 9" id="KW-1133">Transmembrane helix</keyword>
<dbReference type="GO" id="GO:0005886">
    <property type="term" value="C:plasma membrane"/>
    <property type="evidence" value="ECO:0007669"/>
    <property type="project" value="UniProtKB-SubCell"/>
</dbReference>
<evidence type="ECO:0000256" key="9">
    <source>
        <dbReference type="SAM" id="Phobius"/>
    </source>
</evidence>
<evidence type="ECO:0000256" key="3">
    <source>
        <dbReference type="ARBA" id="ARBA00022475"/>
    </source>
</evidence>
<dbReference type="EMBL" id="JNSL01000069">
    <property type="protein sequence ID" value="KGA17065.1"/>
    <property type="molecule type" value="Genomic_DNA"/>
</dbReference>
<evidence type="ECO:0000256" key="4">
    <source>
        <dbReference type="ARBA" id="ARBA00022692"/>
    </source>
</evidence>
<feature type="transmembrane region" description="Helical" evidence="9">
    <location>
        <begin position="12"/>
        <end position="29"/>
    </location>
</feature>
<dbReference type="InterPro" id="IPR001851">
    <property type="entry name" value="ABC_transp_permease"/>
</dbReference>
<evidence type="ECO:0000256" key="5">
    <source>
        <dbReference type="ARBA" id="ARBA00022970"/>
    </source>
</evidence>
<evidence type="ECO:0000256" key="7">
    <source>
        <dbReference type="ARBA" id="ARBA00023136"/>
    </source>
</evidence>
<dbReference type="InterPro" id="IPR052157">
    <property type="entry name" value="BCAA_transport_permease"/>
</dbReference>
<keyword evidence="2" id="KW-0813">Transport</keyword>
<keyword evidence="7 9" id="KW-0472">Membrane</keyword>
<protein>
    <recommendedName>
        <fullName evidence="11">ABC transporter permease</fullName>
    </recommendedName>
</protein>
<evidence type="ECO:0008006" key="11">
    <source>
        <dbReference type="Google" id="ProtNLM"/>
    </source>
</evidence>
<accession>A0A094PZ10</accession>
<feature type="transmembrane region" description="Helical" evidence="9">
    <location>
        <begin position="94"/>
        <end position="113"/>
    </location>
</feature>
<dbReference type="Pfam" id="PF02653">
    <property type="entry name" value="BPD_transp_2"/>
    <property type="match status" value="1"/>
</dbReference>
<evidence type="ECO:0000256" key="1">
    <source>
        <dbReference type="ARBA" id="ARBA00004651"/>
    </source>
</evidence>
<evidence type="ECO:0000256" key="6">
    <source>
        <dbReference type="ARBA" id="ARBA00022989"/>
    </source>
</evidence>
<dbReference type="CDD" id="cd06582">
    <property type="entry name" value="TM_PBP1_LivH_like"/>
    <property type="match status" value="1"/>
</dbReference>
<evidence type="ECO:0000256" key="2">
    <source>
        <dbReference type="ARBA" id="ARBA00022448"/>
    </source>
</evidence>
<keyword evidence="3" id="KW-1003">Cell membrane</keyword>
<feature type="transmembrane region" description="Helical" evidence="9">
    <location>
        <begin position="272"/>
        <end position="294"/>
    </location>
</feature>
<name>A0A094PZ10_9ZZZZ</name>
<feature type="transmembrane region" description="Helical" evidence="9">
    <location>
        <begin position="217"/>
        <end position="238"/>
    </location>
</feature>